<name>A0A6I1EVG9_9BURK</name>
<dbReference type="AlphaFoldDB" id="A0A6I1EVG9"/>
<dbReference type="PROSITE" id="PS51257">
    <property type="entry name" value="PROKAR_LIPOPROTEIN"/>
    <property type="match status" value="1"/>
</dbReference>
<gene>
    <name evidence="2" type="ORF">GBM95_00085</name>
</gene>
<sequence>MQRISFRKASLALSLTVGVVMLSGCIAAPLIVGGAAATTASVVTDRRTAGSIVSDEVVEKRVSYEIEQALGKSQPHHVTVTAYDGRVLLSGEINSLGNRKAVEQIATASPDVRGVVNELAVMEPSSLSTRLSDSLLATRVRTSIVGNSKISLNQMKVVAERGIIYLMGLVTSDEAQIAAQTAAKISGVQKVITCFTIATREEIELRMKTVEQNQPKED</sequence>
<dbReference type="OrthoDB" id="5294487at2"/>
<reference evidence="2 3" key="1">
    <citation type="submission" date="2019-10" db="EMBL/GenBank/DDBJ databases">
        <title>Genome diversity of Sutterella seckii.</title>
        <authorList>
            <person name="Chaplin A.V."/>
            <person name="Sokolova S.R."/>
            <person name="Mosin K.A."/>
            <person name="Ivanova E.L."/>
            <person name="Kochetkova T.O."/>
            <person name="Goltsov A.Y."/>
            <person name="Trofimov D.Y."/>
            <person name="Efimov B.A."/>
        </authorList>
    </citation>
    <scope>NUCLEOTIDE SEQUENCE [LARGE SCALE GENOMIC DNA]</scope>
    <source>
        <strain evidence="2 3">ASD393</strain>
    </source>
</reference>
<dbReference type="PROSITE" id="PS50914">
    <property type="entry name" value="BON"/>
    <property type="match status" value="2"/>
</dbReference>
<organism evidence="2 3">
    <name type="scientific">Sutterella seckii</name>
    <dbReference type="NCBI Taxonomy" id="1944635"/>
    <lineage>
        <taxon>Bacteria</taxon>
        <taxon>Pseudomonadati</taxon>
        <taxon>Pseudomonadota</taxon>
        <taxon>Betaproteobacteria</taxon>
        <taxon>Burkholderiales</taxon>
        <taxon>Sutterellaceae</taxon>
        <taxon>Sutterella</taxon>
    </lineage>
</organism>
<feature type="domain" description="BON" evidence="1">
    <location>
        <begin position="132"/>
        <end position="199"/>
    </location>
</feature>
<dbReference type="Pfam" id="PF04972">
    <property type="entry name" value="BON"/>
    <property type="match status" value="2"/>
</dbReference>
<dbReference type="Gene3D" id="3.30.1340.30">
    <property type="match status" value="1"/>
</dbReference>
<comment type="caution">
    <text evidence="2">The sequence shown here is derived from an EMBL/GenBank/DDBJ whole genome shotgun (WGS) entry which is preliminary data.</text>
</comment>
<accession>A0A6I1EVG9</accession>
<dbReference type="PANTHER" id="PTHR34606:SF15">
    <property type="entry name" value="BON DOMAIN-CONTAINING PROTEIN"/>
    <property type="match status" value="1"/>
</dbReference>
<evidence type="ECO:0000313" key="3">
    <source>
        <dbReference type="Proteomes" id="UP000430564"/>
    </source>
</evidence>
<proteinExistence type="predicted"/>
<feature type="domain" description="BON" evidence="1">
    <location>
        <begin position="54"/>
        <end position="123"/>
    </location>
</feature>
<dbReference type="InterPro" id="IPR007055">
    <property type="entry name" value="BON_dom"/>
</dbReference>
<evidence type="ECO:0000313" key="2">
    <source>
        <dbReference type="EMBL" id="KAB7663281.1"/>
    </source>
</evidence>
<dbReference type="InterPro" id="IPR051686">
    <property type="entry name" value="Lipoprotein_DolP"/>
</dbReference>
<dbReference type="EMBL" id="WEHX01000001">
    <property type="protein sequence ID" value="KAB7663281.1"/>
    <property type="molecule type" value="Genomic_DNA"/>
</dbReference>
<evidence type="ECO:0000259" key="1">
    <source>
        <dbReference type="PROSITE" id="PS50914"/>
    </source>
</evidence>
<dbReference type="Proteomes" id="UP000430564">
    <property type="component" value="Unassembled WGS sequence"/>
</dbReference>
<protein>
    <submittedName>
        <fullName evidence="2">BON domain-containing protein</fullName>
    </submittedName>
</protein>
<dbReference type="PANTHER" id="PTHR34606">
    <property type="entry name" value="BON DOMAIN-CONTAINING PROTEIN"/>
    <property type="match status" value="1"/>
</dbReference>